<dbReference type="GeneID" id="17322925"/>
<accession>R7QBG2</accession>
<organism evidence="1 2">
    <name type="scientific">Chondrus crispus</name>
    <name type="common">Carrageen Irish moss</name>
    <name type="synonym">Polymorpha crispa</name>
    <dbReference type="NCBI Taxonomy" id="2769"/>
    <lineage>
        <taxon>Eukaryota</taxon>
        <taxon>Rhodophyta</taxon>
        <taxon>Florideophyceae</taxon>
        <taxon>Rhodymeniophycidae</taxon>
        <taxon>Gigartinales</taxon>
        <taxon>Gigartinaceae</taxon>
        <taxon>Chondrus</taxon>
    </lineage>
</organism>
<proteinExistence type="predicted"/>
<evidence type="ECO:0008006" key="3">
    <source>
        <dbReference type="Google" id="ProtNLM"/>
    </source>
</evidence>
<gene>
    <name evidence="1" type="ORF">CHC_T00003450001</name>
</gene>
<sequence>MDEDKAIQILEADLGFLDAREDRFIAAERLKFFPSEKAADAIIRFVRKFDKTKMDQYLLEDYVSRRKAVETLGRHKGAFRRQPVEKLLSECLHDGDPYMVEVAVWAVAEIGVADDSSILQDVMGVLDNDKVEKRVIIQTLMRASYTPALERIKALVDSLDAAASSAAMTAVAMLSPEAQSMEGVVDFLKSDDLNVRRAALEDITVSKYVPAMGEVAVCPNSLVLRSRTVRVLLDVRRQENGGMEDSLDADTAALVDRLIWDHPGDLDLLGQKKETRKARDASRNIRQLYKNDAIFAYMASKCLAEDHRESGSSQVGADVVKSYNDLGYFDYFGAYHVYKTLGWLKHAEAYDMLLENAEKLPPRFFNHQAGAVVALAELGKAEAIPVLHKVGEEATIWQLKYACLLACERLGDKGYLRSRLQSDEDWLIRARANSALDFGHLRSGFEKDGQ</sequence>
<dbReference type="InterPro" id="IPR016024">
    <property type="entry name" value="ARM-type_fold"/>
</dbReference>
<dbReference type="EMBL" id="HG001729">
    <property type="protein sequence ID" value="CDF35399.1"/>
    <property type="molecule type" value="Genomic_DNA"/>
</dbReference>
<dbReference type="Gene3D" id="1.25.10.10">
    <property type="entry name" value="Leucine-rich Repeat Variant"/>
    <property type="match status" value="2"/>
</dbReference>
<dbReference type="RefSeq" id="XP_005715218.1">
    <property type="nucleotide sequence ID" value="XM_005715161.1"/>
</dbReference>
<dbReference type="SUPFAM" id="SSF48371">
    <property type="entry name" value="ARM repeat"/>
    <property type="match status" value="1"/>
</dbReference>
<dbReference type="KEGG" id="ccp:CHC_T00003450001"/>
<dbReference type="InterPro" id="IPR011989">
    <property type="entry name" value="ARM-like"/>
</dbReference>
<dbReference type="OrthoDB" id="4667at2759"/>
<evidence type="ECO:0000313" key="1">
    <source>
        <dbReference type="EMBL" id="CDF35399.1"/>
    </source>
</evidence>
<keyword evidence="2" id="KW-1185">Reference proteome</keyword>
<protein>
    <recommendedName>
        <fullName evidence="3">HEAT repeat domain-containing protein</fullName>
    </recommendedName>
</protein>
<reference evidence="2" key="1">
    <citation type="journal article" date="2013" name="Proc. Natl. Acad. Sci. U.S.A.">
        <title>Genome structure and metabolic features in the red seaweed Chondrus crispus shed light on evolution of the Archaeplastida.</title>
        <authorList>
            <person name="Collen J."/>
            <person name="Porcel B."/>
            <person name="Carre W."/>
            <person name="Ball S.G."/>
            <person name="Chaparro C."/>
            <person name="Tonon T."/>
            <person name="Barbeyron T."/>
            <person name="Michel G."/>
            <person name="Noel B."/>
            <person name="Valentin K."/>
            <person name="Elias M."/>
            <person name="Artiguenave F."/>
            <person name="Arun A."/>
            <person name="Aury J.M."/>
            <person name="Barbosa-Neto J.F."/>
            <person name="Bothwell J.H."/>
            <person name="Bouget F.Y."/>
            <person name="Brillet L."/>
            <person name="Cabello-Hurtado F."/>
            <person name="Capella-Gutierrez S."/>
            <person name="Charrier B."/>
            <person name="Cladiere L."/>
            <person name="Cock J.M."/>
            <person name="Coelho S.M."/>
            <person name="Colleoni C."/>
            <person name="Czjzek M."/>
            <person name="Da Silva C."/>
            <person name="Delage L."/>
            <person name="Denoeud F."/>
            <person name="Deschamps P."/>
            <person name="Dittami S.M."/>
            <person name="Gabaldon T."/>
            <person name="Gachon C.M."/>
            <person name="Groisillier A."/>
            <person name="Herve C."/>
            <person name="Jabbari K."/>
            <person name="Katinka M."/>
            <person name="Kloareg B."/>
            <person name="Kowalczyk N."/>
            <person name="Labadie K."/>
            <person name="Leblanc C."/>
            <person name="Lopez P.J."/>
            <person name="McLachlan D.H."/>
            <person name="Meslet-Cladiere L."/>
            <person name="Moustafa A."/>
            <person name="Nehr Z."/>
            <person name="Nyvall Collen P."/>
            <person name="Panaud O."/>
            <person name="Partensky F."/>
            <person name="Poulain J."/>
            <person name="Rensing S.A."/>
            <person name="Rousvoal S."/>
            <person name="Samson G."/>
            <person name="Symeonidi A."/>
            <person name="Weissenbach J."/>
            <person name="Zambounis A."/>
            <person name="Wincker P."/>
            <person name="Boyen C."/>
        </authorList>
    </citation>
    <scope>NUCLEOTIDE SEQUENCE [LARGE SCALE GENOMIC DNA]</scope>
    <source>
        <strain evidence="2">cv. Stackhouse</strain>
    </source>
</reference>
<dbReference type="Proteomes" id="UP000012073">
    <property type="component" value="Unassembled WGS sequence"/>
</dbReference>
<dbReference type="OMA" id="HNDYGAH"/>
<dbReference type="Gramene" id="CDF35399">
    <property type="protein sequence ID" value="CDF35399"/>
    <property type="gene ID" value="CHC_T00003450001"/>
</dbReference>
<dbReference type="AlphaFoldDB" id="R7QBG2"/>
<name>R7QBG2_CHOCR</name>
<evidence type="ECO:0000313" key="2">
    <source>
        <dbReference type="Proteomes" id="UP000012073"/>
    </source>
</evidence>